<keyword evidence="10" id="KW-1185">Reference proteome</keyword>
<feature type="transmembrane region" description="Helical" evidence="7">
    <location>
        <begin position="192"/>
        <end position="212"/>
    </location>
</feature>
<feature type="transmembrane region" description="Helical" evidence="7">
    <location>
        <begin position="105"/>
        <end position="123"/>
    </location>
</feature>
<keyword evidence="6 7" id="KW-0472">Membrane</keyword>
<keyword evidence="5 7" id="KW-1133">Transmembrane helix</keyword>
<evidence type="ECO:0000256" key="7">
    <source>
        <dbReference type="SAM" id="Phobius"/>
    </source>
</evidence>
<keyword evidence="4" id="KW-0378">Hydrolase</keyword>
<evidence type="ECO:0000256" key="4">
    <source>
        <dbReference type="ARBA" id="ARBA00022801"/>
    </source>
</evidence>
<name>A0A2V3V749_9SPHN</name>
<evidence type="ECO:0000256" key="3">
    <source>
        <dbReference type="ARBA" id="ARBA00022692"/>
    </source>
</evidence>
<dbReference type="PANTHER" id="PTHR43731">
    <property type="entry name" value="RHOMBOID PROTEASE"/>
    <property type="match status" value="1"/>
</dbReference>
<protein>
    <submittedName>
        <fullName evidence="9">Membrane associated rhomboid family serine protease</fullName>
    </submittedName>
</protein>
<evidence type="ECO:0000256" key="5">
    <source>
        <dbReference type="ARBA" id="ARBA00022989"/>
    </source>
</evidence>
<evidence type="ECO:0000313" key="9">
    <source>
        <dbReference type="EMBL" id="PXW71595.1"/>
    </source>
</evidence>
<dbReference type="Proteomes" id="UP000248014">
    <property type="component" value="Unassembled WGS sequence"/>
</dbReference>
<evidence type="ECO:0000313" key="10">
    <source>
        <dbReference type="Proteomes" id="UP000248014"/>
    </source>
</evidence>
<evidence type="ECO:0000259" key="8">
    <source>
        <dbReference type="Pfam" id="PF01694"/>
    </source>
</evidence>
<dbReference type="PANTHER" id="PTHR43731:SF14">
    <property type="entry name" value="PRESENILIN-ASSOCIATED RHOMBOID-LIKE PROTEIN, MITOCHONDRIAL"/>
    <property type="match status" value="1"/>
</dbReference>
<comment type="caution">
    <text evidence="9">The sequence shown here is derived from an EMBL/GenBank/DDBJ whole genome shotgun (WGS) entry which is preliminary data.</text>
</comment>
<reference evidence="9 10" key="1">
    <citation type="submission" date="2018-05" db="EMBL/GenBank/DDBJ databases">
        <title>Genomic Encyclopedia of Type Strains, Phase IV (KMG-IV): sequencing the most valuable type-strain genomes for metagenomic binning, comparative biology and taxonomic classification.</title>
        <authorList>
            <person name="Goeker M."/>
        </authorList>
    </citation>
    <scope>NUCLEOTIDE SEQUENCE [LARGE SCALE GENOMIC DNA]</scope>
    <source>
        <strain evidence="9 10">DSM 3183</strain>
    </source>
</reference>
<dbReference type="InterPro" id="IPR050925">
    <property type="entry name" value="Rhomboid_protease_S54"/>
</dbReference>
<dbReference type="EMBL" id="QJJM01000012">
    <property type="protein sequence ID" value="PXW71595.1"/>
    <property type="molecule type" value="Genomic_DNA"/>
</dbReference>
<dbReference type="Pfam" id="PF01694">
    <property type="entry name" value="Rhomboid"/>
    <property type="match status" value="1"/>
</dbReference>
<accession>A0A2V3V749</accession>
<dbReference type="RefSeq" id="WP_110299735.1">
    <property type="nucleotide sequence ID" value="NZ_QJJM01000012.1"/>
</dbReference>
<keyword evidence="9" id="KW-0645">Protease</keyword>
<dbReference type="OrthoDB" id="9813074at2"/>
<dbReference type="Gene3D" id="1.20.1540.10">
    <property type="entry name" value="Rhomboid-like"/>
    <property type="match status" value="1"/>
</dbReference>
<evidence type="ECO:0000256" key="2">
    <source>
        <dbReference type="ARBA" id="ARBA00009045"/>
    </source>
</evidence>
<evidence type="ECO:0000256" key="6">
    <source>
        <dbReference type="ARBA" id="ARBA00023136"/>
    </source>
</evidence>
<dbReference type="GO" id="GO:0006508">
    <property type="term" value="P:proteolysis"/>
    <property type="evidence" value="ECO:0007669"/>
    <property type="project" value="UniProtKB-KW"/>
</dbReference>
<sequence>MPAVPQRSATNFLVIANVLVWLVGFTTGWTEPMQIEGGFWAARLHDTIYGHSSALPVDYPWVVPVWLTPVTSAFLHAGLLHLAMNMLVLVVIGRLVEMALGWERYLLLYGAGIIAAAAMHYAIDPVSLVPVVGASGAISALMAAYFLLFSRRKPPPIGPIPQLAVHMAWLMLAWIGINLLSQFAFAGSALGIAIWAHIGGFAAGLLLAVPLVRSHQVRRPRHDIP</sequence>
<dbReference type="GO" id="GO:0016020">
    <property type="term" value="C:membrane"/>
    <property type="evidence" value="ECO:0007669"/>
    <property type="project" value="UniProtKB-SubCell"/>
</dbReference>
<comment type="subcellular location">
    <subcellularLocation>
        <location evidence="1">Membrane</location>
        <topology evidence="1">Multi-pass membrane protein</topology>
    </subcellularLocation>
</comment>
<comment type="similarity">
    <text evidence="2">Belongs to the peptidase S54 family.</text>
</comment>
<dbReference type="InterPro" id="IPR035952">
    <property type="entry name" value="Rhomboid-like_sf"/>
</dbReference>
<feature type="transmembrane region" description="Helical" evidence="7">
    <location>
        <begin position="160"/>
        <end position="180"/>
    </location>
</feature>
<feature type="transmembrane region" description="Helical" evidence="7">
    <location>
        <begin position="73"/>
        <end position="93"/>
    </location>
</feature>
<dbReference type="InterPro" id="IPR022764">
    <property type="entry name" value="Peptidase_S54_rhomboid_dom"/>
</dbReference>
<evidence type="ECO:0000256" key="1">
    <source>
        <dbReference type="ARBA" id="ARBA00004141"/>
    </source>
</evidence>
<dbReference type="AlphaFoldDB" id="A0A2V3V749"/>
<feature type="transmembrane region" description="Helical" evidence="7">
    <location>
        <begin position="12"/>
        <end position="30"/>
    </location>
</feature>
<dbReference type="SUPFAM" id="SSF144091">
    <property type="entry name" value="Rhomboid-like"/>
    <property type="match status" value="1"/>
</dbReference>
<organism evidence="9 10">
    <name type="scientific">Blastomonas natatoria</name>
    <dbReference type="NCBI Taxonomy" id="34015"/>
    <lineage>
        <taxon>Bacteria</taxon>
        <taxon>Pseudomonadati</taxon>
        <taxon>Pseudomonadota</taxon>
        <taxon>Alphaproteobacteria</taxon>
        <taxon>Sphingomonadales</taxon>
        <taxon>Sphingomonadaceae</taxon>
        <taxon>Blastomonas</taxon>
    </lineage>
</organism>
<gene>
    <name evidence="9" type="ORF">C7451_11239</name>
</gene>
<feature type="domain" description="Peptidase S54 rhomboid" evidence="8">
    <location>
        <begin position="67"/>
        <end position="213"/>
    </location>
</feature>
<keyword evidence="3 7" id="KW-0812">Transmembrane</keyword>
<feature type="transmembrane region" description="Helical" evidence="7">
    <location>
        <begin position="129"/>
        <end position="148"/>
    </location>
</feature>
<proteinExistence type="inferred from homology"/>
<dbReference type="GO" id="GO:0004252">
    <property type="term" value="F:serine-type endopeptidase activity"/>
    <property type="evidence" value="ECO:0007669"/>
    <property type="project" value="InterPro"/>
</dbReference>